<gene>
    <name evidence="2" type="ORF">ACFSUQ_06905</name>
</gene>
<evidence type="ECO:0000256" key="1">
    <source>
        <dbReference type="SAM" id="SignalP"/>
    </source>
</evidence>
<dbReference type="PROSITE" id="PS51257">
    <property type="entry name" value="PROKAR_LIPOPROTEIN"/>
    <property type="match status" value="1"/>
</dbReference>
<comment type="caution">
    <text evidence="2">The sequence shown here is derived from an EMBL/GenBank/DDBJ whole genome shotgun (WGS) entry which is preliminary data.</text>
</comment>
<accession>A0ABW5RJS6</accession>
<evidence type="ECO:0000313" key="3">
    <source>
        <dbReference type="Proteomes" id="UP001597453"/>
    </source>
</evidence>
<evidence type="ECO:0000313" key="2">
    <source>
        <dbReference type="EMBL" id="MFD2675020.1"/>
    </source>
</evidence>
<feature type="chain" id="PRO_5045576635" description="Lipoprotein" evidence="1">
    <location>
        <begin position="30"/>
        <end position="313"/>
    </location>
</feature>
<reference evidence="3" key="1">
    <citation type="journal article" date="2019" name="Int. J. Syst. Evol. Microbiol.">
        <title>The Global Catalogue of Microorganisms (GCM) 10K type strain sequencing project: providing services to taxonomists for standard genome sequencing and annotation.</title>
        <authorList>
            <consortium name="The Broad Institute Genomics Platform"/>
            <consortium name="The Broad Institute Genome Sequencing Center for Infectious Disease"/>
            <person name="Wu L."/>
            <person name="Ma J."/>
        </authorList>
    </citation>
    <scope>NUCLEOTIDE SEQUENCE [LARGE SCALE GENOMIC DNA]</scope>
    <source>
        <strain evidence="3">TISTR 1511</strain>
    </source>
</reference>
<protein>
    <recommendedName>
        <fullName evidence="4">Lipoprotein</fullName>
    </recommendedName>
</protein>
<proteinExistence type="predicted"/>
<feature type="signal peptide" evidence="1">
    <location>
        <begin position="1"/>
        <end position="29"/>
    </location>
</feature>
<sequence>MTSNRTVRAQFRGASIAALSLLTAGLLSGCQLLPDTKISPWAVAHHDEKVAFHKDAGDELLNLDATAGFATLNEFQAVGFHHVESPSWRVHLEYESSVSGEGFVSKFSSNKSGFSFDQSHQAGSNETYYLLGDELKNRASNGKSWVSVPVGDLNRMQDPPRACKLFAVAFSCNLIEAWNITREQHKSVPVKLAQSETGERHFTTAVSLSALDEAGLTIRADETEGFDAQTADETLVPFHIWVDANGIVTKMEVNGVAVGANGEEMALQIGFELTSTSASSELKPVDPAQIPQQDLYRITTPDQLETFVEKLGS</sequence>
<dbReference type="EMBL" id="JBHUNF010000004">
    <property type="protein sequence ID" value="MFD2675020.1"/>
    <property type="molecule type" value="Genomic_DNA"/>
</dbReference>
<name>A0ABW5RJS6_9MICO</name>
<keyword evidence="3" id="KW-1185">Reference proteome</keyword>
<dbReference type="RefSeq" id="WP_159421397.1">
    <property type="nucleotide sequence ID" value="NZ_JBHUNF010000004.1"/>
</dbReference>
<keyword evidence="1" id="KW-0732">Signal</keyword>
<organism evidence="2 3">
    <name type="scientific">Gulosibacter bifidus</name>
    <dbReference type="NCBI Taxonomy" id="272239"/>
    <lineage>
        <taxon>Bacteria</taxon>
        <taxon>Bacillati</taxon>
        <taxon>Actinomycetota</taxon>
        <taxon>Actinomycetes</taxon>
        <taxon>Micrococcales</taxon>
        <taxon>Microbacteriaceae</taxon>
        <taxon>Gulosibacter</taxon>
    </lineage>
</organism>
<evidence type="ECO:0008006" key="4">
    <source>
        <dbReference type="Google" id="ProtNLM"/>
    </source>
</evidence>
<dbReference type="Proteomes" id="UP001597453">
    <property type="component" value="Unassembled WGS sequence"/>
</dbReference>